<dbReference type="Pfam" id="PF00611">
    <property type="entry name" value="FCH"/>
    <property type="match status" value="1"/>
</dbReference>
<dbReference type="GO" id="GO:0005096">
    <property type="term" value="F:GTPase activator activity"/>
    <property type="evidence" value="ECO:0007669"/>
    <property type="project" value="TreeGrafter"/>
</dbReference>
<evidence type="ECO:0000256" key="1">
    <source>
        <dbReference type="SAM" id="MobiDB-lite"/>
    </source>
</evidence>
<comment type="caution">
    <text evidence="3">The sequence shown here is derived from an EMBL/GenBank/DDBJ whole genome shotgun (WGS) entry which is preliminary data.</text>
</comment>
<feature type="region of interest" description="Disordered" evidence="1">
    <location>
        <begin position="569"/>
        <end position="612"/>
    </location>
</feature>
<dbReference type="SMART" id="SM00324">
    <property type="entry name" value="RhoGAP"/>
    <property type="match status" value="1"/>
</dbReference>
<dbReference type="Gene3D" id="1.20.1270.60">
    <property type="entry name" value="Arfaptin homology (AH) domain/BAR domain"/>
    <property type="match status" value="1"/>
</dbReference>
<dbReference type="PROSITE" id="PS50238">
    <property type="entry name" value="RHOGAP"/>
    <property type="match status" value="1"/>
</dbReference>
<dbReference type="Gene3D" id="1.10.555.10">
    <property type="entry name" value="Rho GTPase activation protein"/>
    <property type="match status" value="1"/>
</dbReference>
<proteinExistence type="predicted"/>
<dbReference type="PANTHER" id="PTHR45808:SF2">
    <property type="entry name" value="RHO GTPASE-ACTIVATING PROTEIN 68F"/>
    <property type="match status" value="1"/>
</dbReference>
<feature type="domain" description="Rho-GAP" evidence="2">
    <location>
        <begin position="381"/>
        <end position="568"/>
    </location>
</feature>
<protein>
    <recommendedName>
        <fullName evidence="2">Rho-GAP domain-containing protein</fullName>
    </recommendedName>
</protein>
<name>A0AAV7KKM5_9METZ</name>
<reference evidence="3 4" key="1">
    <citation type="journal article" date="2023" name="BMC Biol.">
        <title>The compact genome of the sponge Oopsacas minuta (Hexactinellida) is lacking key metazoan core genes.</title>
        <authorList>
            <person name="Santini S."/>
            <person name="Schenkelaars Q."/>
            <person name="Jourda C."/>
            <person name="Duchesne M."/>
            <person name="Belahbib H."/>
            <person name="Rocher C."/>
            <person name="Selva M."/>
            <person name="Riesgo A."/>
            <person name="Vervoort M."/>
            <person name="Leys S.P."/>
            <person name="Kodjabachian L."/>
            <person name="Le Bivic A."/>
            <person name="Borchiellini C."/>
            <person name="Claverie J.M."/>
            <person name="Renard E."/>
        </authorList>
    </citation>
    <scope>NUCLEOTIDE SEQUENCE [LARGE SCALE GENOMIC DNA]</scope>
    <source>
        <strain evidence="3">SPO-2</strain>
    </source>
</reference>
<dbReference type="Proteomes" id="UP001165289">
    <property type="component" value="Unassembled WGS sequence"/>
</dbReference>
<dbReference type="Pfam" id="PF00620">
    <property type="entry name" value="RhoGAP"/>
    <property type="match status" value="1"/>
</dbReference>
<dbReference type="SUPFAM" id="SSF103657">
    <property type="entry name" value="BAR/IMD domain-like"/>
    <property type="match status" value="1"/>
</dbReference>
<evidence type="ECO:0000313" key="4">
    <source>
        <dbReference type="Proteomes" id="UP001165289"/>
    </source>
</evidence>
<accession>A0AAV7KKM5</accession>
<evidence type="ECO:0000313" key="3">
    <source>
        <dbReference type="EMBL" id="KAI6661618.1"/>
    </source>
</evidence>
<dbReference type="EMBL" id="JAKMXF010000011">
    <property type="protein sequence ID" value="KAI6661618.1"/>
    <property type="molecule type" value="Genomic_DNA"/>
</dbReference>
<dbReference type="AlphaFoldDB" id="A0AAV7KKM5"/>
<dbReference type="InterPro" id="IPR001060">
    <property type="entry name" value="FCH_dom"/>
</dbReference>
<dbReference type="GO" id="GO:0007264">
    <property type="term" value="P:small GTPase-mediated signal transduction"/>
    <property type="evidence" value="ECO:0007669"/>
    <property type="project" value="TreeGrafter"/>
</dbReference>
<dbReference type="InterPro" id="IPR000198">
    <property type="entry name" value="RhoGAP_dom"/>
</dbReference>
<evidence type="ECO:0000259" key="2">
    <source>
        <dbReference type="PROSITE" id="PS50238"/>
    </source>
</evidence>
<dbReference type="GO" id="GO:0005737">
    <property type="term" value="C:cytoplasm"/>
    <property type="evidence" value="ECO:0007669"/>
    <property type="project" value="TreeGrafter"/>
</dbReference>
<dbReference type="InterPro" id="IPR027267">
    <property type="entry name" value="AH/BAR_dom_sf"/>
</dbReference>
<organism evidence="3 4">
    <name type="scientific">Oopsacas minuta</name>
    <dbReference type="NCBI Taxonomy" id="111878"/>
    <lineage>
        <taxon>Eukaryota</taxon>
        <taxon>Metazoa</taxon>
        <taxon>Porifera</taxon>
        <taxon>Hexactinellida</taxon>
        <taxon>Hexasterophora</taxon>
        <taxon>Lyssacinosida</taxon>
        <taxon>Leucopsacidae</taxon>
        <taxon>Oopsacas</taxon>
    </lineage>
</organism>
<dbReference type="PANTHER" id="PTHR45808">
    <property type="entry name" value="RHO GTPASE-ACTIVATING PROTEIN 68F"/>
    <property type="match status" value="1"/>
</dbReference>
<dbReference type="CDD" id="cd00159">
    <property type="entry name" value="RhoGAP"/>
    <property type="match status" value="1"/>
</dbReference>
<dbReference type="SUPFAM" id="SSF48350">
    <property type="entry name" value="GTPase activation domain, GAP"/>
    <property type="match status" value="1"/>
</dbReference>
<sequence>MMNKDIFGKGLSNLIDSVNVDLLKVSHSKSKGQSSRLTSECDNIITHFAAIDKRLEIFTKSSKALQIYLQKRVSLERENIRSLLKMAKSSLEDSQFRKIDFLGGCFDQLWSSVRQNLEQETARRIEIIDNLEKRVVLVLQKVLQGELDTSRRQLSSDGKKLVKDYTLYYQSYCKSSERYRNTAAEWEGLLLSIYTEYSGVWAPTSGVKIWEKEVNTSKRMEEHRKDYSDHLEAINSATNSLLLDQLRIIIQGMSSVAEAMAQTLMSVFKHYSEFDLALSSTSLPSTYSNRKSTATKEPVAGGPLQPLVQNPFDHKDFAFSHMLGGIDVKDIPPPIVYRFEEYILCDEATHVLSNKVRYQCLDQMSTHEQASAIQSMMSQKSPLSIGATPNKKAFNTQFVISCLEYLRGCNAIKEEGLFRVSGNASRIKYLYDMSLGDRQDELAQEVKNEVDMHTVAGAMKRHLRECSILSSTESIELSKCLDYPMSDEKKHNLKMAMRKLPSEKRDLLTTIMEFCNELVDNEPINKMNAHAIGISLGLSLFPEMDTNHSTNLLKCLLIYQTETQPQMKSQFSVDDPLDDSESQYSVDNDLVDLEPENSLPSSAASDDPFKDF</sequence>
<gene>
    <name evidence="3" type="ORF">LOD99_13491</name>
</gene>
<dbReference type="InterPro" id="IPR008936">
    <property type="entry name" value="Rho_GTPase_activation_prot"/>
</dbReference>
<keyword evidence="4" id="KW-1185">Reference proteome</keyword>